<accession>A0A9X0QZM4</accession>
<dbReference type="EMBL" id="JACOMF010000020">
    <property type="protein sequence ID" value="MBC4016956.1"/>
    <property type="molecule type" value="Genomic_DNA"/>
</dbReference>
<comment type="caution">
    <text evidence="2">The sequence shown here is derived from an EMBL/GenBank/DDBJ whole genome shotgun (WGS) entry which is preliminary data.</text>
</comment>
<gene>
    <name evidence="2" type="ORF">H7965_16680</name>
</gene>
<dbReference type="AlphaFoldDB" id="A0A9X0QZM4"/>
<evidence type="ECO:0000256" key="1">
    <source>
        <dbReference type="SAM" id="MobiDB-lite"/>
    </source>
</evidence>
<evidence type="ECO:0000313" key="2">
    <source>
        <dbReference type="EMBL" id="MBC4016956.1"/>
    </source>
</evidence>
<dbReference type="RefSeq" id="WP_186771723.1">
    <property type="nucleotide sequence ID" value="NZ_JACOMF010000020.1"/>
</dbReference>
<organism evidence="2 3">
    <name type="scientific">Siccirubricoccus deserti</name>
    <dbReference type="NCBI Taxonomy" id="2013562"/>
    <lineage>
        <taxon>Bacteria</taxon>
        <taxon>Pseudomonadati</taxon>
        <taxon>Pseudomonadota</taxon>
        <taxon>Alphaproteobacteria</taxon>
        <taxon>Acetobacterales</taxon>
        <taxon>Roseomonadaceae</taxon>
        <taxon>Siccirubricoccus</taxon>
    </lineage>
</organism>
<dbReference type="Proteomes" id="UP000600101">
    <property type="component" value="Unassembled WGS sequence"/>
</dbReference>
<protein>
    <submittedName>
        <fullName evidence="2">Uncharacterized protein</fullName>
    </submittedName>
</protein>
<keyword evidence="3" id="KW-1185">Reference proteome</keyword>
<name>A0A9X0QZM4_9PROT</name>
<proteinExistence type="predicted"/>
<reference evidence="2" key="1">
    <citation type="submission" date="2020-08" db="EMBL/GenBank/DDBJ databases">
        <authorList>
            <person name="Hu Y."/>
            <person name="Nguyen S.V."/>
            <person name="Li F."/>
            <person name="Fanning S."/>
        </authorList>
    </citation>
    <scope>NUCLEOTIDE SEQUENCE</scope>
    <source>
        <strain evidence="2">SYSU D8009</strain>
    </source>
</reference>
<feature type="region of interest" description="Disordered" evidence="1">
    <location>
        <begin position="27"/>
        <end position="55"/>
    </location>
</feature>
<evidence type="ECO:0000313" key="3">
    <source>
        <dbReference type="Proteomes" id="UP000600101"/>
    </source>
</evidence>
<sequence length="67" mass="7365">MPMVPLDALVLRLRCETLAVLNDPTVPGRMREQTLDPLPGGRQDSPPGQNGRRRCGALIRGLKMTLD</sequence>